<accession>A0AAV1CN80</accession>
<keyword evidence="3" id="KW-1185">Reference proteome</keyword>
<feature type="region of interest" description="Disordered" evidence="1">
    <location>
        <begin position="1"/>
        <end position="36"/>
    </location>
</feature>
<dbReference type="AlphaFoldDB" id="A0AAV1CN80"/>
<dbReference type="EMBL" id="OX459119">
    <property type="protein sequence ID" value="CAI9097079.1"/>
    <property type="molecule type" value="Genomic_DNA"/>
</dbReference>
<proteinExistence type="predicted"/>
<dbReference type="Proteomes" id="UP001161247">
    <property type="component" value="Chromosome 2"/>
</dbReference>
<dbReference type="PANTHER" id="PTHR31860">
    <property type="entry name" value="HEAT-INDUCIBLE TRANSCRIPTION REPRESSOR (DUF639)-RELATED"/>
    <property type="match status" value="1"/>
</dbReference>
<dbReference type="PANTHER" id="PTHR31860:SF4">
    <property type="entry name" value="OS02G0637800 PROTEIN"/>
    <property type="match status" value="1"/>
</dbReference>
<evidence type="ECO:0000256" key="1">
    <source>
        <dbReference type="SAM" id="MobiDB-lite"/>
    </source>
</evidence>
<feature type="compositionally biased region" description="Basic and acidic residues" evidence="1">
    <location>
        <begin position="1"/>
        <end position="17"/>
    </location>
</feature>
<sequence length="390" mass="43412">MEEEKQCSNSTVDHHLLTQETHPNNGGRGAGDTVTTYGGHGGSRALSFFKSMFFNQSANQKTSFRRRRIKGMEEQVEDEIKGNIDIINIDSAAGKGGLSLPIPHLSPLAYNVISRCSKIIHASAEDLYHSFDKDLPDKVKQPSTCARNFIEFCSYQAIRLSIAGPDYLSDKEFRRLMFDMMLAWESSGVNSDQLVTETACDNNPGEDEDGYSLFYSSSTNMAVQVDDKNTVGQEAFTRIAPACFIVADIITVHNLFDVLTRSSSHRLHYLIFDKYLRSLEKVIKTVNNGIGAQFFSSIPLVEGEIILDVDGTVPTQPVLQHIGRSAWPGRLTLTNYALYFEPGIGIYDKAVRYDLATDTKQVIKPELTGPLGARLFDKAVMYKSTSMYVL</sequence>
<evidence type="ECO:0000313" key="3">
    <source>
        <dbReference type="Proteomes" id="UP001161247"/>
    </source>
</evidence>
<gene>
    <name evidence="2" type="ORF">OLC1_LOCUS7669</name>
</gene>
<organism evidence="2 3">
    <name type="scientific">Oldenlandia corymbosa var. corymbosa</name>
    <dbReference type="NCBI Taxonomy" id="529605"/>
    <lineage>
        <taxon>Eukaryota</taxon>
        <taxon>Viridiplantae</taxon>
        <taxon>Streptophyta</taxon>
        <taxon>Embryophyta</taxon>
        <taxon>Tracheophyta</taxon>
        <taxon>Spermatophyta</taxon>
        <taxon>Magnoliopsida</taxon>
        <taxon>eudicotyledons</taxon>
        <taxon>Gunneridae</taxon>
        <taxon>Pentapetalae</taxon>
        <taxon>asterids</taxon>
        <taxon>lamiids</taxon>
        <taxon>Gentianales</taxon>
        <taxon>Rubiaceae</taxon>
        <taxon>Rubioideae</taxon>
        <taxon>Spermacoceae</taxon>
        <taxon>Hedyotis-Oldenlandia complex</taxon>
        <taxon>Oldenlandia</taxon>
    </lineage>
</organism>
<reference evidence="2" key="1">
    <citation type="submission" date="2023-03" db="EMBL/GenBank/DDBJ databases">
        <authorList>
            <person name="Julca I."/>
        </authorList>
    </citation>
    <scope>NUCLEOTIDE SEQUENCE</scope>
</reference>
<protein>
    <submittedName>
        <fullName evidence="2">OLC1v1033384C1</fullName>
    </submittedName>
</protein>
<name>A0AAV1CN80_OLDCO</name>
<evidence type="ECO:0000313" key="2">
    <source>
        <dbReference type="EMBL" id="CAI9097079.1"/>
    </source>
</evidence>